<gene>
    <name evidence="1" type="ORF">GCM10023230_01860</name>
</gene>
<dbReference type="RefSeq" id="WP_345291098.1">
    <property type="nucleotide sequence ID" value="NZ_BAABIP010000005.1"/>
</dbReference>
<dbReference type="Proteomes" id="UP001500141">
    <property type="component" value="Unassembled WGS sequence"/>
</dbReference>
<dbReference type="EMBL" id="BAABIP010000005">
    <property type="protein sequence ID" value="GAA4757643.1"/>
    <property type="molecule type" value="Genomic_DNA"/>
</dbReference>
<protein>
    <submittedName>
        <fullName evidence="1">Uncharacterized protein</fullName>
    </submittedName>
</protein>
<proteinExistence type="predicted"/>
<evidence type="ECO:0000313" key="1">
    <source>
        <dbReference type="EMBL" id="GAA4757643.1"/>
    </source>
</evidence>
<reference evidence="2" key="1">
    <citation type="journal article" date="2019" name="Int. J. Syst. Evol. Microbiol.">
        <title>The Global Catalogue of Microorganisms (GCM) 10K type strain sequencing project: providing services to taxonomists for standard genome sequencing and annotation.</title>
        <authorList>
            <consortium name="The Broad Institute Genomics Platform"/>
            <consortium name="The Broad Institute Genome Sequencing Center for Infectious Disease"/>
            <person name="Wu L."/>
            <person name="Ma J."/>
        </authorList>
    </citation>
    <scope>NUCLEOTIDE SEQUENCE [LARGE SCALE GENOMIC DNA]</scope>
    <source>
        <strain evidence="2">JCM 18198</strain>
    </source>
</reference>
<comment type="caution">
    <text evidence="1">The sequence shown here is derived from an EMBL/GenBank/DDBJ whole genome shotgun (WGS) entry which is preliminary data.</text>
</comment>
<sequence>MQKIINQKNRLQWHKNTLIEKSGYVLYYMNSLKNHLTVEERQTLYMVSKFFTDGVESARANINLAEYFFAIGEHYQKKVSNNNLLLSQLIWNSYDRAKSYYYFKIKNYDMALERIYNTLEINKNIRDKFPIIIFDSISHYKNLLKVLVFKEEINEANNMVYEIVNFLISGKTSLEPLNDCYETIEGDEYQEFRLFFLNDLIFNYMFLNSEFNDSKSRLISLFNYNKEQFQRYMPLYHFLEIYLSESIEPQKINFFNATYDKYFGSIPLEILKEKQLV</sequence>
<keyword evidence="2" id="KW-1185">Reference proteome</keyword>
<organism evidence="1 2">
    <name type="scientific">Flavobacterium hankyongi</name>
    <dbReference type="NCBI Taxonomy" id="1176532"/>
    <lineage>
        <taxon>Bacteria</taxon>
        <taxon>Pseudomonadati</taxon>
        <taxon>Bacteroidota</taxon>
        <taxon>Flavobacteriia</taxon>
        <taxon>Flavobacteriales</taxon>
        <taxon>Flavobacteriaceae</taxon>
        <taxon>Flavobacterium</taxon>
    </lineage>
</organism>
<evidence type="ECO:0000313" key="2">
    <source>
        <dbReference type="Proteomes" id="UP001500141"/>
    </source>
</evidence>
<accession>A0ABP8ZJA2</accession>
<name>A0ABP8ZJA2_9FLAO</name>